<dbReference type="SUPFAM" id="SSF51735">
    <property type="entry name" value="NAD(P)-binding Rossmann-fold domains"/>
    <property type="match status" value="1"/>
</dbReference>
<dbReference type="PANTHER" id="PTHR43162">
    <property type="match status" value="1"/>
</dbReference>
<dbReference type="PANTHER" id="PTHR43162:SF1">
    <property type="entry name" value="PRESTALK A DIFFERENTIATION PROTEIN A"/>
    <property type="match status" value="1"/>
</dbReference>
<reference evidence="2 3" key="1">
    <citation type="submission" date="2021-01" db="EMBL/GenBank/DDBJ databases">
        <title>Whole genome shotgun sequence of Asanoa iriomotensis NBRC 100142.</title>
        <authorList>
            <person name="Komaki H."/>
            <person name="Tamura T."/>
        </authorList>
    </citation>
    <scope>NUCLEOTIDE SEQUENCE [LARGE SCALE GENOMIC DNA]</scope>
    <source>
        <strain evidence="2 3">NBRC 100142</strain>
    </source>
</reference>
<feature type="domain" description="NAD(P)-binding" evidence="1">
    <location>
        <begin position="12"/>
        <end position="180"/>
    </location>
</feature>
<accession>A0ABQ4CCW4</accession>
<proteinExistence type="predicted"/>
<name>A0ABQ4CCW4_9ACTN</name>
<protein>
    <submittedName>
        <fullName evidence="2">Nucleotide-diphosphate-sugar epimerase</fullName>
    </submittedName>
</protein>
<dbReference type="Pfam" id="PF13460">
    <property type="entry name" value="NAD_binding_10"/>
    <property type="match status" value="1"/>
</dbReference>
<dbReference type="Proteomes" id="UP000624325">
    <property type="component" value="Unassembled WGS sequence"/>
</dbReference>
<dbReference type="Gene3D" id="3.40.50.720">
    <property type="entry name" value="NAD(P)-binding Rossmann-like Domain"/>
    <property type="match status" value="1"/>
</dbReference>
<gene>
    <name evidence="2" type="ORF">Air01nite_62700</name>
</gene>
<dbReference type="InterPro" id="IPR016040">
    <property type="entry name" value="NAD(P)-bd_dom"/>
</dbReference>
<dbReference type="Gene3D" id="3.90.25.10">
    <property type="entry name" value="UDP-galactose 4-epimerase, domain 1"/>
    <property type="match status" value="1"/>
</dbReference>
<dbReference type="InterPro" id="IPR051604">
    <property type="entry name" value="Ergot_Alk_Oxidoreductase"/>
</dbReference>
<evidence type="ECO:0000259" key="1">
    <source>
        <dbReference type="Pfam" id="PF13460"/>
    </source>
</evidence>
<sequence>MTDLNGTILVIGGTGNIGRRLVDFLHGQPLRVFARRAAALLPPGTDVVRGDLGEPGSLAAALGGVDRVFLLWPSLDADGIDGVVNALAKGGVRHVVYVSALQVTDDNRRTIGVWGEVEQAVVDAGLGHTFLRASGLATNTLGWAPAVRAGEPVRIPYPGARRSLVHEADIAAVAAAALTEGKKHVGRSYVLTGPAAVSQADQVAAIGDAIGRRIEVTEQPHDEARAAMTAWATPEWADNALAYWASLVDHPEPVTSDVEDILGRPALSFRRWAADHVADFSA</sequence>
<evidence type="ECO:0000313" key="3">
    <source>
        <dbReference type="Proteomes" id="UP000624325"/>
    </source>
</evidence>
<comment type="caution">
    <text evidence="2">The sequence shown here is derived from an EMBL/GenBank/DDBJ whole genome shotgun (WGS) entry which is preliminary data.</text>
</comment>
<dbReference type="RefSeq" id="WP_203706992.1">
    <property type="nucleotide sequence ID" value="NZ_BAAALU010000003.1"/>
</dbReference>
<keyword evidence="3" id="KW-1185">Reference proteome</keyword>
<evidence type="ECO:0000313" key="2">
    <source>
        <dbReference type="EMBL" id="GIF60175.1"/>
    </source>
</evidence>
<dbReference type="EMBL" id="BONC01000061">
    <property type="protein sequence ID" value="GIF60175.1"/>
    <property type="molecule type" value="Genomic_DNA"/>
</dbReference>
<dbReference type="InterPro" id="IPR036291">
    <property type="entry name" value="NAD(P)-bd_dom_sf"/>
</dbReference>
<organism evidence="2 3">
    <name type="scientific">Asanoa iriomotensis</name>
    <dbReference type="NCBI Taxonomy" id="234613"/>
    <lineage>
        <taxon>Bacteria</taxon>
        <taxon>Bacillati</taxon>
        <taxon>Actinomycetota</taxon>
        <taxon>Actinomycetes</taxon>
        <taxon>Micromonosporales</taxon>
        <taxon>Micromonosporaceae</taxon>
        <taxon>Asanoa</taxon>
    </lineage>
</organism>